<name>A0A365U829_9RHOB</name>
<evidence type="ECO:0000256" key="1">
    <source>
        <dbReference type="SAM" id="MobiDB-lite"/>
    </source>
</evidence>
<reference evidence="2 3" key="1">
    <citation type="submission" date="2018-07" db="EMBL/GenBank/DDBJ databases">
        <title>Rhodosalinus sp. strain E84T genomic sequence and assembly.</title>
        <authorList>
            <person name="Liu Z.-W."/>
            <person name="Lu D.-C."/>
        </authorList>
    </citation>
    <scope>NUCLEOTIDE SEQUENCE [LARGE SCALE GENOMIC DNA]</scope>
    <source>
        <strain evidence="2 3">E84</strain>
    </source>
</reference>
<dbReference type="EMBL" id="QNTQ01000013">
    <property type="protein sequence ID" value="RBI84073.1"/>
    <property type="molecule type" value="Genomic_DNA"/>
</dbReference>
<organism evidence="2 3">
    <name type="scientific">Rhodosalinus halophilus</name>
    <dbReference type="NCBI Taxonomy" id="2259333"/>
    <lineage>
        <taxon>Bacteria</taxon>
        <taxon>Pseudomonadati</taxon>
        <taxon>Pseudomonadota</taxon>
        <taxon>Alphaproteobacteria</taxon>
        <taxon>Rhodobacterales</taxon>
        <taxon>Paracoccaceae</taxon>
        <taxon>Rhodosalinus</taxon>
    </lineage>
</organism>
<comment type="caution">
    <text evidence="2">The sequence shown here is derived from an EMBL/GenBank/DDBJ whole genome shotgun (WGS) entry which is preliminary data.</text>
</comment>
<gene>
    <name evidence="2" type="ORF">DRV85_13785</name>
</gene>
<dbReference type="Proteomes" id="UP000253370">
    <property type="component" value="Unassembled WGS sequence"/>
</dbReference>
<evidence type="ECO:0000313" key="3">
    <source>
        <dbReference type="Proteomes" id="UP000253370"/>
    </source>
</evidence>
<feature type="region of interest" description="Disordered" evidence="1">
    <location>
        <begin position="26"/>
        <end position="64"/>
    </location>
</feature>
<proteinExistence type="predicted"/>
<sequence>MNANRIFDMMLRQVMRRLIGRGVNAGIDRMTRGGGQNDGEADGAGGKGRRASPGGARKHARTTKQAMRLARRIGRF</sequence>
<evidence type="ECO:0000313" key="2">
    <source>
        <dbReference type="EMBL" id="RBI84073.1"/>
    </source>
</evidence>
<dbReference type="AlphaFoldDB" id="A0A365U829"/>
<dbReference type="RefSeq" id="WP_113290052.1">
    <property type="nucleotide sequence ID" value="NZ_QNTQ01000013.1"/>
</dbReference>
<feature type="compositionally biased region" description="Gly residues" evidence="1">
    <location>
        <begin position="32"/>
        <end position="46"/>
    </location>
</feature>
<keyword evidence="3" id="KW-1185">Reference proteome</keyword>
<accession>A0A365U829</accession>
<dbReference type="OrthoDB" id="7876991at2"/>
<protein>
    <submittedName>
        <fullName evidence="2">Uncharacterized protein</fullName>
    </submittedName>
</protein>